<proteinExistence type="predicted"/>
<organism evidence="1 2">
    <name type="scientific">Providencia rettgeri</name>
    <dbReference type="NCBI Taxonomy" id="587"/>
    <lineage>
        <taxon>Bacteria</taxon>
        <taxon>Pseudomonadati</taxon>
        <taxon>Pseudomonadota</taxon>
        <taxon>Gammaproteobacteria</taxon>
        <taxon>Enterobacterales</taxon>
        <taxon>Morganellaceae</taxon>
        <taxon>Providencia</taxon>
    </lineage>
</organism>
<dbReference type="AlphaFoldDB" id="A0A379FY87"/>
<gene>
    <name evidence="1" type="ORF">NCTC11801_04614</name>
</gene>
<dbReference type="Pfam" id="PF17282">
    <property type="entry name" value="DUF5347"/>
    <property type="match status" value="1"/>
</dbReference>
<dbReference type="RefSeq" id="WP_115168179.1">
    <property type="nucleotide sequence ID" value="NZ_CP077317.1"/>
</dbReference>
<reference evidence="1 2" key="1">
    <citation type="submission" date="2018-06" db="EMBL/GenBank/DDBJ databases">
        <authorList>
            <consortium name="Pathogen Informatics"/>
            <person name="Doyle S."/>
        </authorList>
    </citation>
    <scope>NUCLEOTIDE SEQUENCE [LARGE SCALE GENOMIC DNA]</scope>
    <source>
        <strain evidence="1 2">NCTC11801</strain>
    </source>
</reference>
<dbReference type="InterPro" id="IPR035232">
    <property type="entry name" value="DUF5347"/>
</dbReference>
<sequence length="139" mass="15986">MGTTAIELVKTKKLIESLDNVKTDDVPVKNVITRHYENHGDSLEYRVNELNKAAQLRTTVFHSNKECPDNKELSGFIEYLRLSDERMLNMILYLAEINSDKHHLGFEDFNKEEMQSIISAINQIKALTALFPKHIAMPI</sequence>
<evidence type="ECO:0000313" key="1">
    <source>
        <dbReference type="EMBL" id="SUC33572.1"/>
    </source>
</evidence>
<accession>A0A379FY87</accession>
<dbReference type="GeneID" id="93671092"/>
<evidence type="ECO:0000313" key="2">
    <source>
        <dbReference type="Proteomes" id="UP000254208"/>
    </source>
</evidence>
<protein>
    <submittedName>
        <fullName evidence="1">Uncharacterized protein</fullName>
    </submittedName>
</protein>
<dbReference type="Proteomes" id="UP000254208">
    <property type="component" value="Unassembled WGS sequence"/>
</dbReference>
<dbReference type="EMBL" id="UGTZ01000001">
    <property type="protein sequence ID" value="SUC33572.1"/>
    <property type="molecule type" value="Genomic_DNA"/>
</dbReference>
<name>A0A379FY87_PRORE</name>